<keyword evidence="5" id="KW-0902">Two-component regulatory system</keyword>
<feature type="domain" description="Response regulatory" evidence="9">
    <location>
        <begin position="777"/>
        <end position="890"/>
    </location>
</feature>
<dbReference type="AlphaFoldDB" id="A0AAV2VXM6"/>
<feature type="modified residue" description="4-aspartylphosphate" evidence="6">
    <location>
        <position position="695"/>
    </location>
</feature>
<dbReference type="InterPro" id="IPR003594">
    <property type="entry name" value="HATPase_dom"/>
</dbReference>
<feature type="transmembrane region" description="Helical" evidence="7">
    <location>
        <begin position="7"/>
        <end position="26"/>
    </location>
</feature>
<dbReference type="SUPFAM" id="SSF52172">
    <property type="entry name" value="CheY-like"/>
    <property type="match status" value="2"/>
</dbReference>
<dbReference type="SUPFAM" id="SSF55874">
    <property type="entry name" value="ATPase domain of HSP90 chaperone/DNA topoisomerase II/histidine kinase"/>
    <property type="match status" value="1"/>
</dbReference>
<dbReference type="SMART" id="SM00387">
    <property type="entry name" value="HATPase_c"/>
    <property type="match status" value="1"/>
</dbReference>
<dbReference type="InterPro" id="IPR036890">
    <property type="entry name" value="HATPase_C_sf"/>
</dbReference>
<dbReference type="InterPro" id="IPR001789">
    <property type="entry name" value="Sig_transdc_resp-reg_receiver"/>
</dbReference>
<evidence type="ECO:0000313" key="11">
    <source>
        <dbReference type="Proteomes" id="UP000018211"/>
    </source>
</evidence>
<dbReference type="InterPro" id="IPR005467">
    <property type="entry name" value="His_kinase_dom"/>
</dbReference>
<keyword evidence="7" id="KW-0472">Membrane</keyword>
<proteinExistence type="predicted"/>
<dbReference type="PROSITE" id="PS50110">
    <property type="entry name" value="RESPONSE_REGULATORY"/>
    <property type="match status" value="2"/>
</dbReference>
<keyword evidence="7" id="KW-1133">Transmembrane helix</keyword>
<dbReference type="PROSITE" id="PS50109">
    <property type="entry name" value="HIS_KIN"/>
    <property type="match status" value="1"/>
</dbReference>
<dbReference type="Gene3D" id="1.20.120.160">
    <property type="entry name" value="HPT domain"/>
    <property type="match status" value="1"/>
</dbReference>
<feature type="transmembrane region" description="Helical" evidence="7">
    <location>
        <begin position="215"/>
        <end position="241"/>
    </location>
</feature>
<dbReference type="InterPro" id="IPR004358">
    <property type="entry name" value="Sig_transdc_His_kin-like_C"/>
</dbReference>
<dbReference type="EC" id="2.7.13.3" evidence="2"/>
<dbReference type="Gene3D" id="3.40.50.2300">
    <property type="match status" value="2"/>
</dbReference>
<protein>
    <recommendedName>
        <fullName evidence="2">histidine kinase</fullName>
        <ecNumber evidence="2">2.7.13.3</ecNumber>
    </recommendedName>
</protein>
<evidence type="ECO:0000256" key="6">
    <source>
        <dbReference type="PROSITE-ProRule" id="PRU00169"/>
    </source>
</evidence>
<dbReference type="PANTHER" id="PTHR45339">
    <property type="entry name" value="HYBRID SIGNAL TRANSDUCTION HISTIDINE KINASE J"/>
    <property type="match status" value="1"/>
</dbReference>
<dbReference type="SUPFAM" id="SSF47226">
    <property type="entry name" value="Histidine-containing phosphotransfer domain, HPT domain"/>
    <property type="match status" value="1"/>
</dbReference>
<feature type="transmembrane region" description="Helical" evidence="7">
    <location>
        <begin position="187"/>
        <end position="208"/>
    </location>
</feature>
<dbReference type="Pfam" id="PF00512">
    <property type="entry name" value="HisKA"/>
    <property type="match status" value="1"/>
</dbReference>
<evidence type="ECO:0000313" key="10">
    <source>
        <dbReference type="EMBL" id="CCO49118.1"/>
    </source>
</evidence>
<evidence type="ECO:0000259" key="8">
    <source>
        <dbReference type="PROSITE" id="PS50109"/>
    </source>
</evidence>
<organism evidence="10 11">
    <name type="scientific">Vibrio nigripulchritudo SOn1</name>
    <dbReference type="NCBI Taxonomy" id="1238450"/>
    <lineage>
        <taxon>Bacteria</taxon>
        <taxon>Pseudomonadati</taxon>
        <taxon>Pseudomonadota</taxon>
        <taxon>Gammaproteobacteria</taxon>
        <taxon>Vibrionales</taxon>
        <taxon>Vibrionaceae</taxon>
        <taxon>Vibrio</taxon>
    </lineage>
</organism>
<dbReference type="Pfam" id="PF02518">
    <property type="entry name" value="HATPase_c"/>
    <property type="match status" value="1"/>
</dbReference>
<dbReference type="FunFam" id="3.30.565.10:FF:000010">
    <property type="entry name" value="Sensor histidine kinase RcsC"/>
    <property type="match status" value="1"/>
</dbReference>
<dbReference type="InterPro" id="IPR036641">
    <property type="entry name" value="HPT_dom_sf"/>
</dbReference>
<feature type="transmembrane region" description="Helical" evidence="7">
    <location>
        <begin position="306"/>
        <end position="326"/>
    </location>
</feature>
<dbReference type="Pfam" id="PF07695">
    <property type="entry name" value="7TMR-DISM_7TM"/>
    <property type="match status" value="1"/>
</dbReference>
<keyword evidence="3 6" id="KW-0597">Phosphoprotein</keyword>
<evidence type="ECO:0000256" key="4">
    <source>
        <dbReference type="ARBA" id="ARBA00022801"/>
    </source>
</evidence>
<dbReference type="Gene3D" id="3.30.565.10">
    <property type="entry name" value="Histidine kinase-like ATPase, C-terminal domain"/>
    <property type="match status" value="1"/>
</dbReference>
<feature type="domain" description="Response regulatory" evidence="9">
    <location>
        <begin position="649"/>
        <end position="756"/>
    </location>
</feature>
<dbReference type="PANTHER" id="PTHR45339:SF5">
    <property type="entry name" value="HISTIDINE KINASE"/>
    <property type="match status" value="1"/>
</dbReference>
<dbReference type="GO" id="GO:0016787">
    <property type="term" value="F:hydrolase activity"/>
    <property type="evidence" value="ECO:0007669"/>
    <property type="project" value="UniProtKB-KW"/>
</dbReference>
<dbReference type="EMBL" id="CAOF01000174">
    <property type="protein sequence ID" value="CCO49118.1"/>
    <property type="molecule type" value="Genomic_DNA"/>
</dbReference>
<reference evidence="10 11" key="1">
    <citation type="journal article" date="2013" name="ISME J.">
        <title>Comparative genomics of pathogenic lineages of Vibrio nigripulchritudo identifies virulence-associated traits.</title>
        <authorList>
            <person name="Goudenege D."/>
            <person name="Labreuche Y."/>
            <person name="Krin E."/>
            <person name="Ansquer D."/>
            <person name="Mangenot S."/>
            <person name="Calteau A."/>
            <person name="Medigue C."/>
            <person name="Mazel D."/>
            <person name="Polz M.F."/>
            <person name="Le Roux F."/>
        </authorList>
    </citation>
    <scope>NUCLEOTIDE SEQUENCE [LARGE SCALE GENOMIC DNA]</scope>
    <source>
        <strain evidence="10 11">SOn1</strain>
    </source>
</reference>
<dbReference type="GO" id="GO:0000155">
    <property type="term" value="F:phosphorelay sensor kinase activity"/>
    <property type="evidence" value="ECO:0007669"/>
    <property type="project" value="InterPro"/>
</dbReference>
<keyword evidence="4" id="KW-0378">Hydrolase</keyword>
<feature type="transmembrane region" description="Helical" evidence="7">
    <location>
        <begin position="279"/>
        <end position="300"/>
    </location>
</feature>
<dbReference type="Gene3D" id="2.60.40.2380">
    <property type="match status" value="1"/>
</dbReference>
<dbReference type="Gene3D" id="1.10.287.130">
    <property type="match status" value="1"/>
</dbReference>
<dbReference type="PRINTS" id="PR00344">
    <property type="entry name" value="BCTRLSENSOR"/>
</dbReference>
<dbReference type="Pfam" id="PF00072">
    <property type="entry name" value="Response_reg"/>
    <property type="match status" value="1"/>
</dbReference>
<dbReference type="InterPro" id="IPR011006">
    <property type="entry name" value="CheY-like_superfamily"/>
</dbReference>
<dbReference type="GO" id="GO:0005524">
    <property type="term" value="F:ATP binding"/>
    <property type="evidence" value="ECO:0007669"/>
    <property type="project" value="UniProtKB-KW"/>
</dbReference>
<keyword evidence="7" id="KW-0812">Transmembrane</keyword>
<dbReference type="CDD" id="cd16922">
    <property type="entry name" value="HATPase_EvgS-ArcB-TorS-like"/>
    <property type="match status" value="1"/>
</dbReference>
<dbReference type="SUPFAM" id="SSF47384">
    <property type="entry name" value="Homodimeric domain of signal transducing histidine kinase"/>
    <property type="match status" value="1"/>
</dbReference>
<dbReference type="SMART" id="SM00388">
    <property type="entry name" value="HisKA"/>
    <property type="match status" value="1"/>
</dbReference>
<name>A0AAV2VXM6_9VIBR</name>
<feature type="modified residue" description="4-aspartylphosphate" evidence="6">
    <location>
        <position position="826"/>
    </location>
</feature>
<comment type="catalytic activity">
    <reaction evidence="1">
        <text>ATP + protein L-histidine = ADP + protein N-phospho-L-histidine.</text>
        <dbReference type="EC" id="2.7.13.3"/>
    </reaction>
</comment>
<feature type="domain" description="Histidine kinase" evidence="8">
    <location>
        <begin position="420"/>
        <end position="637"/>
    </location>
</feature>
<dbReference type="Proteomes" id="UP000018211">
    <property type="component" value="Unassembled WGS sequence"/>
</dbReference>
<dbReference type="Pfam" id="PF07696">
    <property type="entry name" value="7TMR-DISMED2"/>
    <property type="match status" value="1"/>
</dbReference>
<keyword evidence="10" id="KW-0418">Kinase</keyword>
<dbReference type="InterPro" id="IPR011622">
    <property type="entry name" value="7TMR_DISM_rcpt_extracell_dom2"/>
</dbReference>
<keyword evidence="10" id="KW-0808">Transferase</keyword>
<dbReference type="CDD" id="cd17546">
    <property type="entry name" value="REC_hyHK_CKI1_RcsC-like"/>
    <property type="match status" value="1"/>
</dbReference>
<evidence type="ECO:0000256" key="5">
    <source>
        <dbReference type="ARBA" id="ARBA00023012"/>
    </source>
</evidence>
<feature type="transmembrane region" description="Helical" evidence="7">
    <location>
        <begin position="247"/>
        <end position="267"/>
    </location>
</feature>
<evidence type="ECO:0000256" key="3">
    <source>
        <dbReference type="ARBA" id="ARBA00022553"/>
    </source>
</evidence>
<dbReference type="GO" id="GO:0005886">
    <property type="term" value="C:plasma membrane"/>
    <property type="evidence" value="ECO:0007669"/>
    <property type="project" value="UniProtKB-SubCell"/>
</dbReference>
<dbReference type="InterPro" id="IPR036097">
    <property type="entry name" value="HisK_dim/P_sf"/>
</dbReference>
<comment type="caution">
    <text evidence="10">The sequence shown here is derived from an EMBL/GenBank/DDBJ whole genome shotgun (WGS) entry which is preliminary data.</text>
</comment>
<gene>
    <name evidence="10" type="ORF">VIBNISOn1_790045</name>
</gene>
<sequence length="1028" mass="114231">MSHFYSILLKFCCVTFVFLISSFWSLDGFAHLKKTNIPISEVSVLEDQNGTLNIADVLQAENSQWQALAPSLENINMGYSDSTYWLKVVIDQPKNDCCILTVAYTPLDYLDFYQLIDDARLEHQQSGDRYPFSVRPFHDRNNTFRVVLNPDRPTVFYLRAQSESVLKLPLELYSDIEFAQTLGQENFFIGLFYGGLLLIAAYNAFVFFRLRDKVYAYYLFFVISAAHSAACWDGLAFHYLWPNSPLWASKSIPISTGLLTFCTLLFSQELLQTRKNLPWINAIIELMKVAALSLIVLTYLVPYSTVGKMSIFIAYGYGIIGLVIGVASMHRKVEGSGLYLFAWSLLFVGVISNTAANIGILHSNMFTSHLIHVGGVVEVCLFSVALANRIKLLKQAKLDAETRMSVERQMAQDKANTLAVISHELRTPMNAVLGFVYLAKQGKGQLSTMDYLTKIEQASSNLVQLINDSLDFSKLEQKKLSLKSETFSLVDVVDHVASVSTPALAGKPVQMYIQVAPDVPSHIRGDRVRLEQVIINLTNNAIKHTETGYVGLAISVIRQAGHEVVLAFNISDSGSGISQQYQDKLFKPYSQLEDHHKGTGLGLSISQKIVHLMGGNIECVSEVGRGSLFSFDLAFPLVSQPANNSDGAHILLVCEDETFGESAKLTLRWLGMECDLVTASQALEMTCNYDLILVDHALKGISGETFIDILRATDFSHIPVAMLCDIDDIEGSESQVEHLSKPIRVGDVFHLVNKVHGKEVSEPETSSFADYALSGLKVLVADDNKLNQEFISDMLTMFGADTDIVENGRQALEAMKKHNYDVLLLDLHMPEVDGIECAMTIRQTPELQQIPIFCTSASPGIVSQHMDVFDDCIAKPIIASRLLKLLTPLATQELSPHALPKKGQIRWLADKSLPEIEGINMSFLYEQCAYAESKVEGKLDAFVAMTEEFLAALNQTSESDYREKQRLYHDFAGTAGAIGAKEIQELALELDLAWQNEQPDESVAAELEEKTRALLDRIHAVPISSTVV</sequence>
<evidence type="ECO:0000256" key="2">
    <source>
        <dbReference type="ARBA" id="ARBA00012438"/>
    </source>
</evidence>
<dbReference type="CDD" id="cd00082">
    <property type="entry name" value="HisKA"/>
    <property type="match status" value="1"/>
</dbReference>
<evidence type="ECO:0000259" key="9">
    <source>
        <dbReference type="PROSITE" id="PS50110"/>
    </source>
</evidence>
<accession>A0AAV2VXM6</accession>
<dbReference type="CDD" id="cd00156">
    <property type="entry name" value="REC"/>
    <property type="match status" value="1"/>
</dbReference>
<feature type="transmembrane region" description="Helical" evidence="7">
    <location>
        <begin position="338"/>
        <end position="360"/>
    </location>
</feature>
<evidence type="ECO:0000256" key="7">
    <source>
        <dbReference type="SAM" id="Phobius"/>
    </source>
</evidence>
<evidence type="ECO:0000256" key="1">
    <source>
        <dbReference type="ARBA" id="ARBA00000085"/>
    </source>
</evidence>
<dbReference type="SMART" id="SM00448">
    <property type="entry name" value="REC"/>
    <property type="match status" value="2"/>
</dbReference>
<dbReference type="InterPro" id="IPR003661">
    <property type="entry name" value="HisK_dim/P_dom"/>
</dbReference>
<dbReference type="InterPro" id="IPR011623">
    <property type="entry name" value="7TMR_DISM_rcpt_extracell_dom1"/>
</dbReference>